<organism evidence="2 3">
    <name type="scientific">Pisolithus microcarpus 441</name>
    <dbReference type="NCBI Taxonomy" id="765257"/>
    <lineage>
        <taxon>Eukaryota</taxon>
        <taxon>Fungi</taxon>
        <taxon>Dikarya</taxon>
        <taxon>Basidiomycota</taxon>
        <taxon>Agaricomycotina</taxon>
        <taxon>Agaricomycetes</taxon>
        <taxon>Agaricomycetidae</taxon>
        <taxon>Boletales</taxon>
        <taxon>Sclerodermatineae</taxon>
        <taxon>Pisolithaceae</taxon>
        <taxon>Pisolithus</taxon>
    </lineage>
</organism>
<reference evidence="2 3" key="1">
    <citation type="submission" date="2014-04" db="EMBL/GenBank/DDBJ databases">
        <authorList>
            <consortium name="DOE Joint Genome Institute"/>
            <person name="Kuo A."/>
            <person name="Kohler A."/>
            <person name="Costa M.D."/>
            <person name="Nagy L.G."/>
            <person name="Floudas D."/>
            <person name="Copeland A."/>
            <person name="Barry K.W."/>
            <person name="Cichocki N."/>
            <person name="Veneault-Fourrey C."/>
            <person name="LaButti K."/>
            <person name="Lindquist E.A."/>
            <person name="Lipzen A."/>
            <person name="Lundell T."/>
            <person name="Morin E."/>
            <person name="Murat C."/>
            <person name="Sun H."/>
            <person name="Tunlid A."/>
            <person name="Henrissat B."/>
            <person name="Grigoriev I.V."/>
            <person name="Hibbett D.S."/>
            <person name="Martin F."/>
            <person name="Nordberg H.P."/>
            <person name="Cantor M.N."/>
            <person name="Hua S.X."/>
        </authorList>
    </citation>
    <scope>NUCLEOTIDE SEQUENCE [LARGE SCALE GENOMIC DNA]</scope>
    <source>
        <strain evidence="2 3">441</strain>
    </source>
</reference>
<protein>
    <submittedName>
        <fullName evidence="2">Unplaced genomic scaffold scaffold_306, whole genome shotgun sequence</fullName>
    </submittedName>
</protein>
<dbReference type="Proteomes" id="UP000054018">
    <property type="component" value="Unassembled WGS sequence"/>
</dbReference>
<feature type="non-terminal residue" evidence="2">
    <location>
        <position position="1"/>
    </location>
</feature>
<dbReference type="AlphaFoldDB" id="A0A0C9Z0K0"/>
<keyword evidence="3" id="KW-1185">Reference proteome</keyword>
<name>A0A0C9Z0K0_9AGAM</name>
<feature type="compositionally biased region" description="Polar residues" evidence="1">
    <location>
        <begin position="30"/>
        <end position="44"/>
    </location>
</feature>
<proteinExistence type="predicted"/>
<gene>
    <name evidence="2" type="ORF">PISMIDRAFT_118732</name>
</gene>
<feature type="compositionally biased region" description="Polar residues" evidence="1">
    <location>
        <begin position="1"/>
        <end position="21"/>
    </location>
</feature>
<dbReference type="EMBL" id="KN833990">
    <property type="protein sequence ID" value="KIK13518.1"/>
    <property type="molecule type" value="Genomic_DNA"/>
</dbReference>
<accession>A0A0C9Z0K0</accession>
<evidence type="ECO:0000313" key="3">
    <source>
        <dbReference type="Proteomes" id="UP000054018"/>
    </source>
</evidence>
<evidence type="ECO:0000256" key="1">
    <source>
        <dbReference type="SAM" id="MobiDB-lite"/>
    </source>
</evidence>
<sequence>HSPAPSQASGKNPASISSATPTRVRAVVAQTPSRSSATPQSIFRKSSAPPGRNALQTTSSVATPTRSPPEIKCRSVQPIHPDNIKPPTTPVNEFYVVIVGQETGIFYNWRV</sequence>
<feature type="compositionally biased region" description="Polar residues" evidence="1">
    <location>
        <begin position="54"/>
        <end position="65"/>
    </location>
</feature>
<feature type="region of interest" description="Disordered" evidence="1">
    <location>
        <begin position="1"/>
        <end position="87"/>
    </location>
</feature>
<reference evidence="3" key="2">
    <citation type="submission" date="2015-01" db="EMBL/GenBank/DDBJ databases">
        <title>Evolutionary Origins and Diversification of the Mycorrhizal Mutualists.</title>
        <authorList>
            <consortium name="DOE Joint Genome Institute"/>
            <consortium name="Mycorrhizal Genomics Consortium"/>
            <person name="Kohler A."/>
            <person name="Kuo A."/>
            <person name="Nagy L.G."/>
            <person name="Floudas D."/>
            <person name="Copeland A."/>
            <person name="Barry K.W."/>
            <person name="Cichocki N."/>
            <person name="Veneault-Fourrey C."/>
            <person name="LaButti K."/>
            <person name="Lindquist E.A."/>
            <person name="Lipzen A."/>
            <person name="Lundell T."/>
            <person name="Morin E."/>
            <person name="Murat C."/>
            <person name="Riley R."/>
            <person name="Ohm R."/>
            <person name="Sun H."/>
            <person name="Tunlid A."/>
            <person name="Henrissat B."/>
            <person name="Grigoriev I.V."/>
            <person name="Hibbett D.S."/>
            <person name="Martin F."/>
        </authorList>
    </citation>
    <scope>NUCLEOTIDE SEQUENCE [LARGE SCALE GENOMIC DNA]</scope>
    <source>
        <strain evidence="3">441</strain>
    </source>
</reference>
<dbReference type="HOGENOM" id="CLU_2164445_0_0_1"/>
<evidence type="ECO:0000313" key="2">
    <source>
        <dbReference type="EMBL" id="KIK13518.1"/>
    </source>
</evidence>